<comment type="caution">
    <text evidence="6">The sequence shown here is derived from an EMBL/GenBank/DDBJ whole genome shotgun (WGS) entry which is preliminary data.</text>
</comment>
<dbReference type="InterPro" id="IPR050237">
    <property type="entry name" value="ATP-dep_AMP-bd_enzyme"/>
</dbReference>
<evidence type="ECO:0000259" key="4">
    <source>
        <dbReference type="Pfam" id="PF00550"/>
    </source>
</evidence>
<protein>
    <submittedName>
        <fullName evidence="6">AMP-dependent synthetase</fullName>
    </submittedName>
</protein>
<proteinExistence type="predicted"/>
<dbReference type="SUPFAM" id="SSF56801">
    <property type="entry name" value="Acetyl-CoA synthetase-like"/>
    <property type="match status" value="1"/>
</dbReference>
<feature type="region of interest" description="Disordered" evidence="1">
    <location>
        <begin position="856"/>
        <end position="886"/>
    </location>
</feature>
<dbReference type="InterPro" id="IPR042099">
    <property type="entry name" value="ANL_N_sf"/>
</dbReference>
<feature type="transmembrane region" description="Helical" evidence="2">
    <location>
        <begin position="806"/>
        <end position="826"/>
    </location>
</feature>
<feature type="transmembrane region" description="Helical" evidence="2">
    <location>
        <begin position="573"/>
        <end position="592"/>
    </location>
</feature>
<feature type="transmembrane region" description="Helical" evidence="2">
    <location>
        <begin position="604"/>
        <end position="624"/>
    </location>
</feature>
<feature type="transmembrane region" description="Helical" evidence="2">
    <location>
        <begin position="776"/>
        <end position="794"/>
    </location>
</feature>
<dbReference type="Pfam" id="PF00501">
    <property type="entry name" value="AMP-binding"/>
    <property type="match status" value="1"/>
</dbReference>
<name>A0A8J3YAE0_9ACTN</name>
<dbReference type="Gene3D" id="1.10.1200.10">
    <property type="entry name" value="ACP-like"/>
    <property type="match status" value="1"/>
</dbReference>
<dbReference type="Gene3D" id="3.40.50.12780">
    <property type="entry name" value="N-terminal domain of ligase-like"/>
    <property type="match status" value="1"/>
</dbReference>
<evidence type="ECO:0000313" key="7">
    <source>
        <dbReference type="Proteomes" id="UP000652013"/>
    </source>
</evidence>
<dbReference type="Pfam" id="PF01757">
    <property type="entry name" value="Acyl_transf_3"/>
    <property type="match status" value="1"/>
</dbReference>
<evidence type="ECO:0000259" key="5">
    <source>
        <dbReference type="Pfam" id="PF01757"/>
    </source>
</evidence>
<feature type="transmembrane region" description="Helical" evidence="2">
    <location>
        <begin position="647"/>
        <end position="667"/>
    </location>
</feature>
<dbReference type="InterPro" id="IPR002656">
    <property type="entry name" value="Acyl_transf_3_dom"/>
</dbReference>
<dbReference type="PANTHER" id="PTHR43767:SF10">
    <property type="entry name" value="SURFACTIN SYNTHASE SUBUNIT 1"/>
    <property type="match status" value="1"/>
</dbReference>
<feature type="domain" description="AMP-dependent synthetase/ligase" evidence="3">
    <location>
        <begin position="17"/>
        <end position="334"/>
    </location>
</feature>
<evidence type="ECO:0000256" key="1">
    <source>
        <dbReference type="SAM" id="MobiDB-lite"/>
    </source>
</evidence>
<dbReference type="EMBL" id="BOOY01000030">
    <property type="protein sequence ID" value="GIJ04986.1"/>
    <property type="molecule type" value="Genomic_DNA"/>
</dbReference>
<dbReference type="InterPro" id="IPR000873">
    <property type="entry name" value="AMP-dep_synth/lig_dom"/>
</dbReference>
<dbReference type="RefSeq" id="WP_203940198.1">
    <property type="nucleotide sequence ID" value="NZ_BOOY01000030.1"/>
</dbReference>
<keyword evidence="7" id="KW-1185">Reference proteome</keyword>
<evidence type="ECO:0000259" key="3">
    <source>
        <dbReference type="Pfam" id="PF00501"/>
    </source>
</evidence>
<dbReference type="SUPFAM" id="SSF47336">
    <property type="entry name" value="ACP-like"/>
    <property type="match status" value="1"/>
</dbReference>
<organism evidence="6 7">
    <name type="scientific">Spirilliplanes yamanashiensis</name>
    <dbReference type="NCBI Taxonomy" id="42233"/>
    <lineage>
        <taxon>Bacteria</taxon>
        <taxon>Bacillati</taxon>
        <taxon>Actinomycetota</taxon>
        <taxon>Actinomycetes</taxon>
        <taxon>Micromonosporales</taxon>
        <taxon>Micromonosporaceae</taxon>
        <taxon>Spirilliplanes</taxon>
    </lineage>
</organism>
<feature type="transmembrane region" description="Helical" evidence="2">
    <location>
        <begin position="838"/>
        <end position="857"/>
    </location>
</feature>
<dbReference type="Pfam" id="PF00550">
    <property type="entry name" value="PP-binding"/>
    <property type="match status" value="1"/>
</dbReference>
<dbReference type="InterPro" id="IPR009081">
    <property type="entry name" value="PP-bd_ACP"/>
</dbReference>
<sequence length="886" mass="94061">MAPPHDRETLTPLGRDLAGFGDRVAIVTDRGELTYRDLAARVARAARRLGPGRRLVLLAGGNTVDAVVAYLGALAAGHPVLLVPADDAVIAAMVAAYDPDVVVRPAGGRWTYDQRRRGSAHELHPELALLLSTSGSTGSPKLVRLSHDNLRANAESIAEYLGIRDTDRAATTLPMHYCYGLSVLNSHLVRGAGLILTERSVADTCFWEQFRAAGGTSFAGVPYTFALLDRAGFDTMRLPGLRYVTQAGGRLAPERVRHYAELGRRAGWDLVVMYGQTEATARMAYLPPGLAADHPGAIGVAVPGGSLRLEPVDGHPDPDVGELVYTGPNVMLGYAHGPADLALGRVTGELRTGDLARRGPGGLFEIVGRSSRFAKVFGLRIDLQRVEAGLELDGVPAACAARDDELVVVVEAHAHRAHLGRIVAQRCALPARAVRIVETPRLPRTASGKVDQAAVAAIAAAPAGSPAPAAPATDLCALYAEVLDRPGVTPDDSFVTLGGDSLSYVEVSVRLEAALGRLPAGWHTMPIRELTPAPPGAARSRRRRLDTSVALRAAAIVLIAGTHIGVFTVRGGAHLLLAVAGFNFARFHLTGVDRRRRLRHLATSIGRIAVPTVAYLAFVVFVLGDYDWRNALLLNEAIGPRTGRERYFWFIETLVYILVALLLALAAPLADRWERRRPFLLPAVLLGAGLLVRYDVVPLSPMDNMTTPASLFWLFALGWAAGKAATTAQRALVTAAGSIALIGYFGQPLRESIIAAGLVLLVWVAQVPSTAAVNRLAGALAGSSLYIYLTHWQVYPLLENHSRPLALVAALAAGVLFGAAVDRVTARLARRRARTPQAAAGAAAGVAAGVAAPVGAVPAPRRPRPPDVVRARRRRGRPAPPAAVPW</sequence>
<gene>
    <name evidence="6" type="ORF">Sya03_43380</name>
</gene>
<feature type="domain" description="Acyltransferase 3" evidence="5">
    <location>
        <begin position="551"/>
        <end position="814"/>
    </location>
</feature>
<evidence type="ECO:0000313" key="6">
    <source>
        <dbReference type="EMBL" id="GIJ04986.1"/>
    </source>
</evidence>
<feature type="domain" description="Carrier" evidence="4">
    <location>
        <begin position="475"/>
        <end position="516"/>
    </location>
</feature>
<dbReference type="GO" id="GO:0016747">
    <property type="term" value="F:acyltransferase activity, transferring groups other than amino-acyl groups"/>
    <property type="evidence" value="ECO:0007669"/>
    <property type="project" value="InterPro"/>
</dbReference>
<feature type="transmembrane region" description="Helical" evidence="2">
    <location>
        <begin position="752"/>
        <end position="769"/>
    </location>
</feature>
<dbReference type="PANTHER" id="PTHR43767">
    <property type="entry name" value="LONG-CHAIN-FATTY-ACID--COA LIGASE"/>
    <property type="match status" value="1"/>
</dbReference>
<keyword evidence="2" id="KW-0812">Transmembrane</keyword>
<keyword evidence="2" id="KW-0472">Membrane</keyword>
<keyword evidence="2" id="KW-1133">Transmembrane helix</keyword>
<evidence type="ECO:0000256" key="2">
    <source>
        <dbReference type="SAM" id="Phobius"/>
    </source>
</evidence>
<dbReference type="AlphaFoldDB" id="A0A8J3YAE0"/>
<dbReference type="Proteomes" id="UP000652013">
    <property type="component" value="Unassembled WGS sequence"/>
</dbReference>
<accession>A0A8J3YAE0</accession>
<reference evidence="6" key="1">
    <citation type="submission" date="2021-01" db="EMBL/GenBank/DDBJ databases">
        <title>Whole genome shotgun sequence of Spirilliplanes yamanashiensis NBRC 15828.</title>
        <authorList>
            <person name="Komaki H."/>
            <person name="Tamura T."/>
        </authorList>
    </citation>
    <scope>NUCLEOTIDE SEQUENCE</scope>
    <source>
        <strain evidence="6">NBRC 15828</strain>
    </source>
</reference>
<dbReference type="InterPro" id="IPR036736">
    <property type="entry name" value="ACP-like_sf"/>
</dbReference>